<keyword evidence="2" id="KW-0732">Signal</keyword>
<evidence type="ECO:0000313" key="3">
    <source>
        <dbReference type="EMBL" id="EYC24888.1"/>
    </source>
</evidence>
<evidence type="ECO:0000256" key="2">
    <source>
        <dbReference type="SAM" id="SignalP"/>
    </source>
</evidence>
<evidence type="ECO:0008006" key="5">
    <source>
        <dbReference type="Google" id="ProtNLM"/>
    </source>
</evidence>
<feature type="region of interest" description="Disordered" evidence="1">
    <location>
        <begin position="20"/>
        <end position="77"/>
    </location>
</feature>
<feature type="compositionally biased region" description="Basic and acidic residues" evidence="1">
    <location>
        <begin position="67"/>
        <end position="77"/>
    </location>
</feature>
<feature type="signal peptide" evidence="2">
    <location>
        <begin position="1"/>
        <end position="18"/>
    </location>
</feature>
<dbReference type="InterPro" id="IPR035126">
    <property type="entry name" value="SCVP"/>
</dbReference>
<gene>
    <name evidence="3" type="primary">Acey_s0013.g2159</name>
    <name evidence="3" type="ORF">Y032_0013g2159</name>
</gene>
<organism evidence="3 4">
    <name type="scientific">Ancylostoma ceylanicum</name>
    <dbReference type="NCBI Taxonomy" id="53326"/>
    <lineage>
        <taxon>Eukaryota</taxon>
        <taxon>Metazoa</taxon>
        <taxon>Ecdysozoa</taxon>
        <taxon>Nematoda</taxon>
        <taxon>Chromadorea</taxon>
        <taxon>Rhabditida</taxon>
        <taxon>Rhabditina</taxon>
        <taxon>Rhabditomorpha</taxon>
        <taxon>Strongyloidea</taxon>
        <taxon>Ancylostomatidae</taxon>
        <taxon>Ancylostomatinae</taxon>
        <taxon>Ancylostoma</taxon>
    </lineage>
</organism>
<dbReference type="AlphaFoldDB" id="A0A016VDR1"/>
<protein>
    <recommendedName>
        <fullName evidence="5">SCP domain-containing protein</fullName>
    </recommendedName>
</protein>
<keyword evidence="4" id="KW-1185">Reference proteome</keyword>
<reference evidence="4" key="1">
    <citation type="journal article" date="2015" name="Nat. Genet.">
        <title>The genome and transcriptome of the zoonotic hookworm Ancylostoma ceylanicum identify infection-specific gene families.</title>
        <authorList>
            <person name="Schwarz E.M."/>
            <person name="Hu Y."/>
            <person name="Antoshechkin I."/>
            <person name="Miller M.M."/>
            <person name="Sternberg P.W."/>
            <person name="Aroian R.V."/>
        </authorList>
    </citation>
    <scope>NUCLEOTIDE SEQUENCE</scope>
    <source>
        <strain evidence="4">HY135</strain>
    </source>
</reference>
<proteinExistence type="predicted"/>
<sequence length="174" mass="19066">MSPVLLLIFLAVISSGQACQSNTEAPRPAVEDNQAPREGDKDKNPKNSSTLPTSEFTLPRTTPANRGNDKRKERAAETAEYTIVSNIDYDPSHLSKCQELLKAVDDIGHIICKPEDLALEKLKNEGGKFAITCNVRGAPCDTLEAYAWAMKGLVEDIKLVRIKCGDKPELVIDN</sequence>
<comment type="caution">
    <text evidence="3">The sequence shown here is derived from an EMBL/GenBank/DDBJ whole genome shotgun (WGS) entry which is preliminary data.</text>
</comment>
<evidence type="ECO:0000313" key="4">
    <source>
        <dbReference type="Proteomes" id="UP000024635"/>
    </source>
</evidence>
<evidence type="ECO:0000256" key="1">
    <source>
        <dbReference type="SAM" id="MobiDB-lite"/>
    </source>
</evidence>
<feature type="compositionally biased region" description="Basic and acidic residues" evidence="1">
    <location>
        <begin position="34"/>
        <end position="45"/>
    </location>
</feature>
<dbReference type="EMBL" id="JARK01001349">
    <property type="protein sequence ID" value="EYC24888.1"/>
    <property type="molecule type" value="Genomic_DNA"/>
</dbReference>
<feature type="compositionally biased region" description="Polar residues" evidence="1">
    <location>
        <begin position="46"/>
        <end position="65"/>
    </location>
</feature>
<dbReference type="OrthoDB" id="10615804at2759"/>
<accession>A0A016VDR1</accession>
<dbReference type="Proteomes" id="UP000024635">
    <property type="component" value="Unassembled WGS sequence"/>
</dbReference>
<dbReference type="Pfam" id="PF17619">
    <property type="entry name" value="SCVP"/>
    <property type="match status" value="1"/>
</dbReference>
<name>A0A016VDR1_9BILA</name>
<feature type="chain" id="PRO_5001493389" description="SCP domain-containing protein" evidence="2">
    <location>
        <begin position="19"/>
        <end position="174"/>
    </location>
</feature>